<dbReference type="Pfam" id="PF04143">
    <property type="entry name" value="Sulf_transp"/>
    <property type="match status" value="1"/>
</dbReference>
<protein>
    <submittedName>
        <fullName evidence="9">Uncharacterized protein</fullName>
    </submittedName>
</protein>
<evidence type="ECO:0000256" key="1">
    <source>
        <dbReference type="ARBA" id="ARBA00004429"/>
    </source>
</evidence>
<dbReference type="InterPro" id="IPR007272">
    <property type="entry name" value="Sulf_transp_TsuA/YedE"/>
</dbReference>
<feature type="transmembrane region" description="Helical" evidence="8">
    <location>
        <begin position="113"/>
        <end position="135"/>
    </location>
</feature>
<dbReference type="GO" id="GO:0005886">
    <property type="term" value="C:plasma membrane"/>
    <property type="evidence" value="ECO:0007669"/>
    <property type="project" value="UniProtKB-SubCell"/>
</dbReference>
<proteinExistence type="predicted"/>
<organism evidence="9 10">
    <name type="scientific">Exophiala xenobiotica</name>
    <dbReference type="NCBI Taxonomy" id="348802"/>
    <lineage>
        <taxon>Eukaryota</taxon>
        <taxon>Fungi</taxon>
        <taxon>Dikarya</taxon>
        <taxon>Ascomycota</taxon>
        <taxon>Pezizomycotina</taxon>
        <taxon>Eurotiomycetes</taxon>
        <taxon>Chaetothyriomycetidae</taxon>
        <taxon>Chaetothyriales</taxon>
        <taxon>Herpotrichiellaceae</taxon>
        <taxon>Exophiala</taxon>
    </lineage>
</organism>
<dbReference type="RefSeq" id="XP_013317138.1">
    <property type="nucleotide sequence ID" value="XM_013461684.1"/>
</dbReference>
<keyword evidence="7 8" id="KW-0472">Membrane</keyword>
<dbReference type="OrthoDB" id="10254418at2759"/>
<evidence type="ECO:0000256" key="3">
    <source>
        <dbReference type="ARBA" id="ARBA00022475"/>
    </source>
</evidence>
<evidence type="ECO:0000313" key="9">
    <source>
        <dbReference type="EMBL" id="KIW56554.1"/>
    </source>
</evidence>
<name>A0A0D2F972_9EURO</name>
<evidence type="ECO:0000256" key="5">
    <source>
        <dbReference type="ARBA" id="ARBA00022692"/>
    </source>
</evidence>
<evidence type="ECO:0000256" key="6">
    <source>
        <dbReference type="ARBA" id="ARBA00022989"/>
    </source>
</evidence>
<dbReference type="Pfam" id="PF20398">
    <property type="entry name" value="DUF6691"/>
    <property type="match status" value="1"/>
</dbReference>
<keyword evidence="6 8" id="KW-1133">Transmembrane helix</keyword>
<evidence type="ECO:0000256" key="7">
    <source>
        <dbReference type="ARBA" id="ARBA00023136"/>
    </source>
</evidence>
<evidence type="ECO:0000313" key="10">
    <source>
        <dbReference type="Proteomes" id="UP000054342"/>
    </source>
</evidence>
<reference evidence="9 10" key="1">
    <citation type="submission" date="2015-01" db="EMBL/GenBank/DDBJ databases">
        <title>The Genome Sequence of Exophiala xenobiotica CBS118157.</title>
        <authorList>
            <consortium name="The Broad Institute Genomics Platform"/>
            <person name="Cuomo C."/>
            <person name="de Hoog S."/>
            <person name="Gorbushina A."/>
            <person name="Stielow B."/>
            <person name="Teixiera M."/>
            <person name="Abouelleil A."/>
            <person name="Chapman S.B."/>
            <person name="Priest M."/>
            <person name="Young S.K."/>
            <person name="Wortman J."/>
            <person name="Nusbaum C."/>
            <person name="Birren B."/>
        </authorList>
    </citation>
    <scope>NUCLEOTIDE SEQUENCE [LARGE SCALE GENOMIC DNA]</scope>
    <source>
        <strain evidence="9 10">CBS 118157</strain>
    </source>
</reference>
<dbReference type="HOGENOM" id="CLU_037802_1_1_1"/>
<dbReference type="EMBL" id="KN847319">
    <property type="protein sequence ID" value="KIW56554.1"/>
    <property type="molecule type" value="Genomic_DNA"/>
</dbReference>
<feature type="transmembrane region" description="Helical" evidence="8">
    <location>
        <begin position="194"/>
        <end position="214"/>
    </location>
</feature>
<sequence length="337" mass="36191">MFTPVESALGALLLQQASTTLLFNNGCILGASGQLRGLLTGPSFRNIAFVLGMALSLFIVKTLFPTFIPEYPDVQQNWHDSLWIVGAGVLTGYGTKNCNGCTSGHMLCGISRLSARSLIATLIFMITAFTTHHFLEPSTESINCPAGVECYKPVYPKSDTAVNIGLMVAATISALHMLPTVIFQVTKNKDMAGFTTRALVGFAFGLGLLVSGFADPAKVLSFFSISFGPLSITRWDPSLGFVGIFAIIPNIIWWNVLCSEPPSADCGKPPRYNARYELSTTSLSSVTLRFLIGAVLFGLAWGASGSCPGPAILRALRQPMWGVLWMEGFLMGSLVPF</sequence>
<accession>A0A0D2F972</accession>
<keyword evidence="5 8" id="KW-0812">Transmembrane</keyword>
<feature type="transmembrane region" description="Helical" evidence="8">
    <location>
        <begin position="278"/>
        <end position="300"/>
    </location>
</feature>
<feature type="transmembrane region" description="Helical" evidence="8">
    <location>
        <begin position="46"/>
        <end position="64"/>
    </location>
</feature>
<evidence type="ECO:0000256" key="8">
    <source>
        <dbReference type="SAM" id="Phobius"/>
    </source>
</evidence>
<keyword evidence="3" id="KW-1003">Cell membrane</keyword>
<comment type="subcellular location">
    <subcellularLocation>
        <location evidence="1">Cell inner membrane</location>
        <topology evidence="1">Multi-pass membrane protein</topology>
    </subcellularLocation>
</comment>
<evidence type="ECO:0000256" key="4">
    <source>
        <dbReference type="ARBA" id="ARBA00022519"/>
    </source>
</evidence>
<dbReference type="AlphaFoldDB" id="A0A0D2F972"/>
<keyword evidence="2" id="KW-0813">Transport</keyword>
<dbReference type="PANTHER" id="PTHR30574">
    <property type="entry name" value="INNER MEMBRANE PROTEIN YEDE"/>
    <property type="match status" value="1"/>
</dbReference>
<keyword evidence="10" id="KW-1185">Reference proteome</keyword>
<dbReference type="GeneID" id="25327115"/>
<dbReference type="Proteomes" id="UP000054342">
    <property type="component" value="Unassembled WGS sequence"/>
</dbReference>
<evidence type="ECO:0000256" key="2">
    <source>
        <dbReference type="ARBA" id="ARBA00022448"/>
    </source>
</evidence>
<dbReference type="InterPro" id="IPR046513">
    <property type="entry name" value="DUF6691"/>
</dbReference>
<feature type="transmembrane region" description="Helical" evidence="8">
    <location>
        <begin position="161"/>
        <end position="182"/>
    </location>
</feature>
<feature type="transmembrane region" description="Helical" evidence="8">
    <location>
        <begin position="239"/>
        <end position="257"/>
    </location>
</feature>
<dbReference type="PANTHER" id="PTHR30574:SF1">
    <property type="entry name" value="SULPHUR TRANSPORT DOMAIN-CONTAINING PROTEIN"/>
    <property type="match status" value="1"/>
</dbReference>
<keyword evidence="4" id="KW-0997">Cell inner membrane</keyword>
<gene>
    <name evidence="9" type="ORF">PV05_05207</name>
</gene>